<reference evidence="2" key="1">
    <citation type="submission" date="2019-06" db="EMBL/GenBank/DDBJ databases">
        <authorList>
            <consortium name="Wellcome Sanger Institute Data Sharing"/>
        </authorList>
    </citation>
    <scope>NUCLEOTIDE SEQUENCE [LARGE SCALE GENOMIC DNA]</scope>
</reference>
<keyword evidence="1" id="KW-1133">Transmembrane helix</keyword>
<evidence type="ECO:0000313" key="2">
    <source>
        <dbReference type="Ensembl" id="ENSSORP00005028573.1"/>
    </source>
</evidence>
<accession>A0A673AIS9</accession>
<name>A0A673AIS9_9TELE</name>
<dbReference type="PANTHER" id="PTHR20765:SF1">
    <property type="entry name" value="EQUILIBRATIVE NUCLEOBASE TRANSPORTER 1"/>
    <property type="match status" value="1"/>
</dbReference>
<dbReference type="Proteomes" id="UP000472271">
    <property type="component" value="Chromosome 10"/>
</dbReference>
<dbReference type="AlphaFoldDB" id="A0A673AIS9"/>
<keyword evidence="1" id="KW-0472">Membrane</keyword>
<reference evidence="2" key="3">
    <citation type="submission" date="2025-09" db="UniProtKB">
        <authorList>
            <consortium name="Ensembl"/>
        </authorList>
    </citation>
    <scope>IDENTIFICATION</scope>
</reference>
<keyword evidence="1" id="KW-0812">Transmembrane</keyword>
<organism evidence="2 3">
    <name type="scientific">Sphaeramia orbicularis</name>
    <name type="common">orbiculate cardinalfish</name>
    <dbReference type="NCBI Taxonomy" id="375764"/>
    <lineage>
        <taxon>Eukaryota</taxon>
        <taxon>Metazoa</taxon>
        <taxon>Chordata</taxon>
        <taxon>Craniata</taxon>
        <taxon>Vertebrata</taxon>
        <taxon>Euteleostomi</taxon>
        <taxon>Actinopterygii</taxon>
        <taxon>Neopterygii</taxon>
        <taxon>Teleostei</taxon>
        <taxon>Neoteleostei</taxon>
        <taxon>Acanthomorphata</taxon>
        <taxon>Gobiaria</taxon>
        <taxon>Kurtiformes</taxon>
        <taxon>Apogonoidei</taxon>
        <taxon>Apogonidae</taxon>
        <taxon>Apogoninae</taxon>
        <taxon>Sphaeramia</taxon>
    </lineage>
</organism>
<dbReference type="PANTHER" id="PTHR20765">
    <property type="entry name" value="SOLUTE CARRIER FAMILY 43 MEMBER 3-RELATED"/>
    <property type="match status" value="1"/>
</dbReference>
<dbReference type="InParanoid" id="A0A673AIS9"/>
<keyword evidence="3" id="KW-1185">Reference proteome</keyword>
<evidence type="ECO:0000313" key="3">
    <source>
        <dbReference type="Proteomes" id="UP000472271"/>
    </source>
</evidence>
<reference evidence="2" key="2">
    <citation type="submission" date="2025-08" db="UniProtKB">
        <authorList>
            <consortium name="Ensembl"/>
        </authorList>
    </citation>
    <scope>IDENTIFICATION</scope>
</reference>
<proteinExistence type="predicted"/>
<sequence>MACLDKCLPVRRWLTFVTGLVECLCFAGIVFGWASLVFVLKMEGYFSSLCSNLSFFPLL</sequence>
<feature type="transmembrane region" description="Helical" evidence="1">
    <location>
        <begin position="13"/>
        <end position="40"/>
    </location>
</feature>
<dbReference type="Ensembl" id="ENSSORT00005029386.1">
    <property type="protein sequence ID" value="ENSSORP00005028573.1"/>
    <property type="gene ID" value="ENSSORG00005013670.1"/>
</dbReference>
<dbReference type="InterPro" id="IPR027197">
    <property type="entry name" value="SLC43A3"/>
</dbReference>
<protein>
    <submittedName>
        <fullName evidence="2">Uncharacterized protein</fullName>
    </submittedName>
</protein>
<evidence type="ECO:0000256" key="1">
    <source>
        <dbReference type="SAM" id="Phobius"/>
    </source>
</evidence>